<protein>
    <submittedName>
        <fullName evidence="4">ABC transporter substrate-binding protein</fullName>
    </submittedName>
</protein>
<keyword evidence="1 2" id="KW-0732">Signal</keyword>
<dbReference type="GO" id="GO:0042884">
    <property type="term" value="P:microcin transport"/>
    <property type="evidence" value="ECO:0007669"/>
    <property type="project" value="TreeGrafter"/>
</dbReference>
<feature type="signal peptide" evidence="2">
    <location>
        <begin position="1"/>
        <end position="25"/>
    </location>
</feature>
<dbReference type="GO" id="GO:0030288">
    <property type="term" value="C:outer membrane-bounded periplasmic space"/>
    <property type="evidence" value="ECO:0007669"/>
    <property type="project" value="TreeGrafter"/>
</dbReference>
<dbReference type="InterPro" id="IPR039424">
    <property type="entry name" value="SBP_5"/>
</dbReference>
<evidence type="ECO:0000256" key="1">
    <source>
        <dbReference type="ARBA" id="ARBA00022729"/>
    </source>
</evidence>
<sequence length="606" mass="68926">MKFVLWRTIATFLLLTFLMAGTAHAERRHALSLHSEPKYGPEFTHFDYVNPNAPKGGLVRFGSIGSYDNFNPFIIKGISADGLGLVYDMLTVKSDDEPFTEYGLIAESMEVAPDNTSVTFHLRPEAKFADGEPVTAGDVEFTFHTLVDKGSPLYKRYYADVKNVVVEDEHTVRFEFISGQNPELPLILGQLPVLPRHFWEGKQFDAVNLDVPLGSGPYELSSFKTGSHVVYTLRDDYWGKDLPVNRGRNNFGTVRYDYYRDDTIAIEALKAGEFDYRQERIAKAWATAYKGPPFDRGHIVMEEIPHSLSGGMQGFVMNTRRDVFRDPRVRYAMNFAFDFEWTNKNLFYDQYARTESYFSNSDLASTGLPSQAELKLLEPFRGKIPEEVFTTEYKAPKTDGSGNVRENLRAALQLLSEAGYTLENGVQTKDGKKLEIELLMRDPAFERIVLPYIRNLERIGVKVTPRMVDDSQYINRLNAYDFDMTTAVLPQSNSPGNEQRYMFSSEAAGTPGARNYMGVQNEAVDALIESIINADSREALITACRAMDRVLLWGHYVVPQWHTGYFRLAYWDLLERPGDNPPYGLDLFSWWIDPEKAEAIRAVRGK</sequence>
<dbReference type="PIRSF" id="PIRSF002741">
    <property type="entry name" value="MppA"/>
    <property type="match status" value="1"/>
</dbReference>
<gene>
    <name evidence="4" type="ORF">DPQ33_09120</name>
</gene>
<accession>A0A7M3MEL5</accession>
<dbReference type="InterPro" id="IPR000914">
    <property type="entry name" value="SBP_5_dom"/>
</dbReference>
<dbReference type="OrthoDB" id="9772924at2"/>
<evidence type="ECO:0000313" key="4">
    <source>
        <dbReference type="EMBL" id="TVM17336.1"/>
    </source>
</evidence>
<dbReference type="InterPro" id="IPR030678">
    <property type="entry name" value="Peptide/Ni-bd"/>
</dbReference>
<evidence type="ECO:0000259" key="3">
    <source>
        <dbReference type="Pfam" id="PF00496"/>
    </source>
</evidence>
<proteinExistence type="predicted"/>
<dbReference type="GO" id="GO:0015833">
    <property type="term" value="P:peptide transport"/>
    <property type="evidence" value="ECO:0007669"/>
    <property type="project" value="TreeGrafter"/>
</dbReference>
<feature type="chain" id="PRO_5029475397" evidence="2">
    <location>
        <begin position="26"/>
        <end position="606"/>
    </location>
</feature>
<dbReference type="CDD" id="cd08497">
    <property type="entry name" value="MbnE-like"/>
    <property type="match status" value="1"/>
</dbReference>
<evidence type="ECO:0000256" key="2">
    <source>
        <dbReference type="SAM" id="SignalP"/>
    </source>
</evidence>
<dbReference type="Gene3D" id="3.40.190.10">
    <property type="entry name" value="Periplasmic binding protein-like II"/>
    <property type="match status" value="1"/>
</dbReference>
<name>A0A7M3MEL5_9BACT</name>
<reference evidence="4 5" key="1">
    <citation type="submission" date="2018-06" db="EMBL/GenBank/DDBJ databases">
        <title>Complete genome of Desulfovibrio indonesiensis P37SLT.</title>
        <authorList>
            <person name="Crispim J.S."/>
            <person name="Vidigal P.M.P."/>
            <person name="Silva L.C.F."/>
            <person name="Laguardia C.N."/>
            <person name="Araujo L.C."/>
            <person name="Dias R.S."/>
            <person name="Sousa M.P."/>
            <person name="Paula S.O."/>
            <person name="Silva C."/>
        </authorList>
    </citation>
    <scope>NUCLEOTIDE SEQUENCE [LARGE SCALE GENOMIC DNA]</scope>
    <source>
        <strain evidence="4 5">P37SLT</strain>
    </source>
</reference>
<dbReference type="GO" id="GO:0043190">
    <property type="term" value="C:ATP-binding cassette (ABC) transporter complex"/>
    <property type="evidence" value="ECO:0007669"/>
    <property type="project" value="InterPro"/>
</dbReference>
<comment type="caution">
    <text evidence="4">The sequence shown here is derived from an EMBL/GenBank/DDBJ whole genome shotgun (WGS) entry which is preliminary data.</text>
</comment>
<dbReference type="EMBL" id="QMIE01000007">
    <property type="protein sequence ID" value="TVM17336.1"/>
    <property type="molecule type" value="Genomic_DNA"/>
</dbReference>
<dbReference type="AlphaFoldDB" id="A0A7M3MEL5"/>
<organism evidence="4 5">
    <name type="scientific">Oceanidesulfovibrio indonesiensis</name>
    <dbReference type="NCBI Taxonomy" id="54767"/>
    <lineage>
        <taxon>Bacteria</taxon>
        <taxon>Pseudomonadati</taxon>
        <taxon>Thermodesulfobacteriota</taxon>
        <taxon>Desulfovibrionia</taxon>
        <taxon>Desulfovibrionales</taxon>
        <taxon>Desulfovibrionaceae</taxon>
        <taxon>Oceanidesulfovibrio</taxon>
    </lineage>
</organism>
<dbReference type="RefSeq" id="WP_144302914.1">
    <property type="nucleotide sequence ID" value="NZ_QMIE01000007.1"/>
</dbReference>
<dbReference type="Proteomes" id="UP000448292">
    <property type="component" value="Unassembled WGS sequence"/>
</dbReference>
<dbReference type="PANTHER" id="PTHR30290">
    <property type="entry name" value="PERIPLASMIC BINDING COMPONENT OF ABC TRANSPORTER"/>
    <property type="match status" value="1"/>
</dbReference>
<dbReference type="Pfam" id="PF00496">
    <property type="entry name" value="SBP_bac_5"/>
    <property type="match status" value="1"/>
</dbReference>
<dbReference type="GO" id="GO:1904680">
    <property type="term" value="F:peptide transmembrane transporter activity"/>
    <property type="evidence" value="ECO:0007669"/>
    <property type="project" value="TreeGrafter"/>
</dbReference>
<feature type="domain" description="Solute-binding protein family 5" evidence="3">
    <location>
        <begin position="104"/>
        <end position="508"/>
    </location>
</feature>
<evidence type="ECO:0000313" key="5">
    <source>
        <dbReference type="Proteomes" id="UP000448292"/>
    </source>
</evidence>
<keyword evidence="5" id="KW-1185">Reference proteome</keyword>
<dbReference type="FunFam" id="3.10.105.10:FF:000005">
    <property type="entry name" value="ABC transporter substrate-binding protein"/>
    <property type="match status" value="1"/>
</dbReference>
<dbReference type="PANTHER" id="PTHR30290:SF64">
    <property type="entry name" value="ABC TRANSPORTER PERIPLASMIC BINDING PROTEIN"/>
    <property type="match status" value="1"/>
</dbReference>
<dbReference type="SUPFAM" id="SSF53850">
    <property type="entry name" value="Periplasmic binding protein-like II"/>
    <property type="match status" value="1"/>
</dbReference>
<dbReference type="Gene3D" id="3.10.105.10">
    <property type="entry name" value="Dipeptide-binding Protein, Domain 3"/>
    <property type="match status" value="1"/>
</dbReference>